<accession>A0A2P6PFK3</accession>
<keyword evidence="2" id="KW-0677">Repeat</keyword>
<dbReference type="InterPro" id="IPR002182">
    <property type="entry name" value="NB-ARC"/>
</dbReference>
<evidence type="ECO:0000313" key="6">
    <source>
        <dbReference type="Proteomes" id="UP000238479"/>
    </source>
</evidence>
<evidence type="ECO:0000256" key="1">
    <source>
        <dbReference type="ARBA" id="ARBA00022614"/>
    </source>
</evidence>
<dbReference type="Proteomes" id="UP000238479">
    <property type="component" value="Chromosome 7"/>
</dbReference>
<dbReference type="GO" id="GO:0003677">
    <property type="term" value="F:DNA binding"/>
    <property type="evidence" value="ECO:0007669"/>
    <property type="project" value="UniProtKB-KW"/>
</dbReference>
<dbReference type="AlphaFoldDB" id="A0A2P6PFK3"/>
<feature type="domain" description="NB-ARC" evidence="3">
    <location>
        <begin position="10"/>
        <end position="166"/>
    </location>
</feature>
<dbReference type="Pfam" id="PF00931">
    <property type="entry name" value="NB-ARC"/>
    <property type="match status" value="1"/>
</dbReference>
<evidence type="ECO:0000313" key="5">
    <source>
        <dbReference type="EMBL" id="PRQ20697.1"/>
    </source>
</evidence>
<gene>
    <name evidence="5" type="ORF">RchiOBHm_Chr7g0230981</name>
</gene>
<dbReference type="OMA" id="GREMANH"/>
<sequence length="286" mass="32080">MSKHLGAGLDDVRMVGIWGMGGIGKTTIAKAVYNKFCDSFEGSSFLANVRETTKQPNGLVRLQEQLLCDILKTTKIKVGSVDRGINLIKDRLRCRRVLVIIDDIDQLDQQYAIAGNSDWFGLGSRLVITTRDERLLNQLGVDSIYPAPEMNETEALELFSWHAFRNMEKCIGEMEDNSSWPNSGKAQKIGISVLLERRLVTVCEKNKLMMHDLLRDMGREIVRAKSPGDPGKCSRLWHPKDVTDVLTEHSVSTFPMNFIVNACNTTESYTSHLIIVFPGYLCNLVG</sequence>
<dbReference type="PRINTS" id="PR00364">
    <property type="entry name" value="DISEASERSIST"/>
</dbReference>
<keyword evidence="5" id="KW-0238">DNA-binding</keyword>
<dbReference type="InterPro" id="IPR036390">
    <property type="entry name" value="WH_DNA-bd_sf"/>
</dbReference>
<dbReference type="SUPFAM" id="SSF52540">
    <property type="entry name" value="P-loop containing nucleoside triphosphate hydrolases"/>
    <property type="match status" value="1"/>
</dbReference>
<dbReference type="Gramene" id="PRQ20697">
    <property type="protein sequence ID" value="PRQ20697"/>
    <property type="gene ID" value="RchiOBHm_Chr7g0230981"/>
</dbReference>
<keyword evidence="1" id="KW-0433">Leucine-rich repeat</keyword>
<dbReference type="PANTHER" id="PTHR11017">
    <property type="entry name" value="LEUCINE-RICH REPEAT-CONTAINING PROTEIN"/>
    <property type="match status" value="1"/>
</dbReference>
<reference evidence="5 6" key="1">
    <citation type="journal article" date="2018" name="Nat. Genet.">
        <title>The Rosa genome provides new insights in the design of modern roses.</title>
        <authorList>
            <person name="Bendahmane M."/>
        </authorList>
    </citation>
    <scope>NUCLEOTIDE SEQUENCE [LARGE SCALE GENOMIC DNA]</scope>
    <source>
        <strain evidence="6">cv. Old Blush</strain>
    </source>
</reference>
<dbReference type="STRING" id="74649.A0A2P6PFK3"/>
<dbReference type="InterPro" id="IPR027417">
    <property type="entry name" value="P-loop_NTPase"/>
</dbReference>
<dbReference type="GO" id="GO:0006952">
    <property type="term" value="P:defense response"/>
    <property type="evidence" value="ECO:0007669"/>
    <property type="project" value="InterPro"/>
</dbReference>
<evidence type="ECO:0000259" key="4">
    <source>
        <dbReference type="Pfam" id="PF23282"/>
    </source>
</evidence>
<dbReference type="GO" id="GO:0043531">
    <property type="term" value="F:ADP binding"/>
    <property type="evidence" value="ECO:0007669"/>
    <property type="project" value="InterPro"/>
</dbReference>
<dbReference type="Pfam" id="PF23282">
    <property type="entry name" value="WHD_ROQ1"/>
    <property type="match status" value="1"/>
</dbReference>
<dbReference type="EMBL" id="PDCK01000045">
    <property type="protein sequence ID" value="PRQ20697.1"/>
    <property type="molecule type" value="Genomic_DNA"/>
</dbReference>
<proteinExistence type="predicted"/>
<name>A0A2P6PFK3_ROSCH</name>
<dbReference type="InterPro" id="IPR058192">
    <property type="entry name" value="WHD_ROQ1-like"/>
</dbReference>
<feature type="domain" description="Disease resistance protein Roq1-like winged-helix" evidence="4">
    <location>
        <begin position="182"/>
        <end position="226"/>
    </location>
</feature>
<evidence type="ECO:0000256" key="2">
    <source>
        <dbReference type="ARBA" id="ARBA00022737"/>
    </source>
</evidence>
<keyword evidence="6" id="KW-1185">Reference proteome</keyword>
<dbReference type="SUPFAM" id="SSF46785">
    <property type="entry name" value="Winged helix' DNA-binding domain"/>
    <property type="match status" value="1"/>
</dbReference>
<protein>
    <submittedName>
        <fullName evidence="5">Putative winged helix-turn-helix DNA-binding domain-containing protein</fullName>
    </submittedName>
</protein>
<organism evidence="5 6">
    <name type="scientific">Rosa chinensis</name>
    <name type="common">China rose</name>
    <dbReference type="NCBI Taxonomy" id="74649"/>
    <lineage>
        <taxon>Eukaryota</taxon>
        <taxon>Viridiplantae</taxon>
        <taxon>Streptophyta</taxon>
        <taxon>Embryophyta</taxon>
        <taxon>Tracheophyta</taxon>
        <taxon>Spermatophyta</taxon>
        <taxon>Magnoliopsida</taxon>
        <taxon>eudicotyledons</taxon>
        <taxon>Gunneridae</taxon>
        <taxon>Pentapetalae</taxon>
        <taxon>rosids</taxon>
        <taxon>fabids</taxon>
        <taxon>Rosales</taxon>
        <taxon>Rosaceae</taxon>
        <taxon>Rosoideae</taxon>
        <taxon>Rosoideae incertae sedis</taxon>
        <taxon>Rosa</taxon>
    </lineage>
</organism>
<dbReference type="PANTHER" id="PTHR11017:SF575">
    <property type="entry name" value="ADP-RIBOSYL CYCLASE_CYCLIC ADP-RIBOSE HYDROLASE"/>
    <property type="match status" value="1"/>
</dbReference>
<evidence type="ECO:0000259" key="3">
    <source>
        <dbReference type="Pfam" id="PF00931"/>
    </source>
</evidence>
<comment type="caution">
    <text evidence="5">The sequence shown here is derived from an EMBL/GenBank/DDBJ whole genome shotgun (WGS) entry which is preliminary data.</text>
</comment>
<dbReference type="Gene3D" id="3.40.50.300">
    <property type="entry name" value="P-loop containing nucleotide triphosphate hydrolases"/>
    <property type="match status" value="1"/>
</dbReference>
<dbReference type="InterPro" id="IPR044974">
    <property type="entry name" value="Disease_R_plants"/>
</dbReference>